<dbReference type="EMBL" id="CAJHNH020000979">
    <property type="protein sequence ID" value="CAG5120869.1"/>
    <property type="molecule type" value="Genomic_DNA"/>
</dbReference>
<dbReference type="AlphaFoldDB" id="A0A8S3YVQ0"/>
<name>A0A8S3YVQ0_9EUPU</name>
<feature type="non-terminal residue" evidence="1">
    <location>
        <position position="1"/>
    </location>
</feature>
<reference evidence="1" key="1">
    <citation type="submission" date="2021-04" db="EMBL/GenBank/DDBJ databases">
        <authorList>
            <consortium name="Molecular Ecology Group"/>
        </authorList>
    </citation>
    <scope>NUCLEOTIDE SEQUENCE</scope>
</reference>
<keyword evidence="2" id="KW-1185">Reference proteome</keyword>
<feature type="non-terminal residue" evidence="1">
    <location>
        <position position="62"/>
    </location>
</feature>
<comment type="caution">
    <text evidence="1">The sequence shown here is derived from an EMBL/GenBank/DDBJ whole genome shotgun (WGS) entry which is preliminary data.</text>
</comment>
<protein>
    <submittedName>
        <fullName evidence="1">Uncharacterized protein</fullName>
    </submittedName>
</protein>
<sequence>ITVEILRNNLCQHQVNCRLQQQKLLLESLQDGNFWSFGCPETLPGLSCCSQHGLVVPGECHT</sequence>
<accession>A0A8S3YVQ0</accession>
<proteinExistence type="predicted"/>
<organism evidence="1 2">
    <name type="scientific">Candidula unifasciata</name>
    <dbReference type="NCBI Taxonomy" id="100452"/>
    <lineage>
        <taxon>Eukaryota</taxon>
        <taxon>Metazoa</taxon>
        <taxon>Spiralia</taxon>
        <taxon>Lophotrochozoa</taxon>
        <taxon>Mollusca</taxon>
        <taxon>Gastropoda</taxon>
        <taxon>Heterobranchia</taxon>
        <taxon>Euthyneura</taxon>
        <taxon>Panpulmonata</taxon>
        <taxon>Eupulmonata</taxon>
        <taxon>Stylommatophora</taxon>
        <taxon>Helicina</taxon>
        <taxon>Helicoidea</taxon>
        <taxon>Geomitridae</taxon>
        <taxon>Candidula</taxon>
    </lineage>
</organism>
<dbReference type="Proteomes" id="UP000678393">
    <property type="component" value="Unassembled WGS sequence"/>
</dbReference>
<evidence type="ECO:0000313" key="2">
    <source>
        <dbReference type="Proteomes" id="UP000678393"/>
    </source>
</evidence>
<evidence type="ECO:0000313" key="1">
    <source>
        <dbReference type="EMBL" id="CAG5120869.1"/>
    </source>
</evidence>
<gene>
    <name evidence="1" type="ORF">CUNI_LOCUS6427</name>
</gene>